<comment type="caution">
    <text evidence="1">The sequence shown here is derived from an EMBL/GenBank/DDBJ whole genome shotgun (WGS) entry which is preliminary data.</text>
</comment>
<sequence length="119" mass="13853">MTQFFSLKRFLLSVSVLFWMTNAEQEFVDYVQKYPECYAIAQSEIFMKFLKLISESPRSISEFLTAIPNIEDFDLQLIVLALESAKLTKKSRSIQTEVYYLTDKGKTLLTKYKNAKKGL</sequence>
<gene>
    <name evidence="1" type="ORF">CL944_02735</name>
</gene>
<evidence type="ECO:0000313" key="1">
    <source>
        <dbReference type="EMBL" id="MAG18363.1"/>
    </source>
</evidence>
<reference evidence="2" key="1">
    <citation type="submission" date="2017-09" db="EMBL/GenBank/DDBJ databases">
        <title>The Reconstruction of 2,631 Draft Metagenome-Assembled Genomes from the Global Oceans.</title>
        <authorList>
            <person name="Tully B.J."/>
            <person name="Graham E.D."/>
            <person name="Heidelberg J.F."/>
        </authorList>
    </citation>
    <scope>NUCLEOTIDE SEQUENCE [LARGE SCALE GENOMIC DNA]</scope>
</reference>
<protein>
    <recommendedName>
        <fullName evidence="3">MarR family transcriptional regulator</fullName>
    </recommendedName>
</protein>
<evidence type="ECO:0000313" key="2">
    <source>
        <dbReference type="Proteomes" id="UP000226712"/>
    </source>
</evidence>
<dbReference type="AlphaFoldDB" id="A0A2D6LQ86"/>
<accession>A0A2D6LQ86</accession>
<dbReference type="Proteomes" id="UP000226712">
    <property type="component" value="Unassembled WGS sequence"/>
</dbReference>
<evidence type="ECO:0008006" key="3">
    <source>
        <dbReference type="Google" id="ProtNLM"/>
    </source>
</evidence>
<name>A0A2D6LQ86_9ARCH</name>
<proteinExistence type="predicted"/>
<dbReference type="EMBL" id="NZBD01000015">
    <property type="protein sequence ID" value="MAG18363.1"/>
    <property type="molecule type" value="Genomic_DNA"/>
</dbReference>
<organism evidence="1 2">
    <name type="scientific">Candidatus Iainarchaeum sp</name>
    <dbReference type="NCBI Taxonomy" id="3101447"/>
    <lineage>
        <taxon>Archaea</taxon>
        <taxon>Candidatus Iainarchaeota</taxon>
        <taxon>Candidatus Iainarchaeia</taxon>
        <taxon>Candidatus Iainarchaeales</taxon>
        <taxon>Candidatus Iainarchaeaceae</taxon>
        <taxon>Candidatus Iainarchaeum</taxon>
    </lineage>
</organism>